<keyword evidence="2" id="KW-1185">Reference proteome</keyword>
<name>A0AC61NJJ6_9BACT</name>
<proteinExistence type="predicted"/>
<organism evidence="1 2">
    <name type="scientific">Halosquirtibacter laminarini</name>
    <dbReference type="NCBI Taxonomy" id="3374600"/>
    <lineage>
        <taxon>Bacteria</taxon>
        <taxon>Pseudomonadati</taxon>
        <taxon>Bacteroidota</taxon>
        <taxon>Bacteroidia</taxon>
        <taxon>Marinilabiliales</taxon>
        <taxon>Prolixibacteraceae</taxon>
        <taxon>Halosquirtibacter</taxon>
    </lineage>
</organism>
<reference evidence="1" key="1">
    <citation type="submission" date="2021-08" db="EMBL/GenBank/DDBJ databases">
        <title>Novel anaerobic bacterium isolated from sea squirt in East Sea, Republic of Korea.</title>
        <authorList>
            <person name="Nguyen T.H."/>
            <person name="Li Z."/>
            <person name="Lee Y.-J."/>
            <person name="Ko J."/>
            <person name="Kim S.-G."/>
        </authorList>
    </citation>
    <scope>NUCLEOTIDE SEQUENCE</scope>
    <source>
        <strain evidence="1">KCTC 25031</strain>
    </source>
</reference>
<evidence type="ECO:0000313" key="2">
    <source>
        <dbReference type="Proteomes" id="UP000826212"/>
    </source>
</evidence>
<evidence type="ECO:0000313" key="1">
    <source>
        <dbReference type="EMBL" id="QZE15914.1"/>
    </source>
</evidence>
<dbReference type="Proteomes" id="UP000826212">
    <property type="component" value="Chromosome"/>
</dbReference>
<gene>
    <name evidence="1" type="ORF">K4L44_08800</name>
</gene>
<accession>A0AC61NJJ6</accession>
<protein>
    <submittedName>
        <fullName evidence="1">Efflux RND transporter periplasmic adaptor subunit</fullName>
    </submittedName>
</protein>
<dbReference type="EMBL" id="CP081303">
    <property type="protein sequence ID" value="QZE15914.1"/>
    <property type="molecule type" value="Genomic_DNA"/>
</dbReference>
<sequence length="417" mass="48386">MDRTIEKRWKWKKRHIFIPLTIVLGVFTVYRVLWGSHLNVFKEKRDRVITSQVVQGSFNDYISVHAKVVPISTIILDARIGGRVESKYVEEGTMVEKGTVILKMSNPDLHQSILNSEAQLAEKSNFLRNTMVTMEQEKLNIKKTLLTLEFEIVNKQRQWEQNKYLFHDSLISRNQYLESKEAYDFAVRSFQLYKERQYQDSIYRTNQLVQMKHSLENMKENLKLVQQHKEALNVKAPISGQLTTLDIEVGQSVMKGTTLGQVDILSNFKLETLIDEHYIDKVQVGQQASLKRGEETFPLKVRKVYPEVKEGKFKTELVFTQEKPKRLRTGQSYYIDLQLGGVKKSLLIERGPFYLDSGGNWVYVLSEDGHSAVKREVKLGRQNPKYYEVVAGLKEGETIIISPYQKYGNSQLLKLIN</sequence>